<dbReference type="OrthoDB" id="9810615at2"/>
<evidence type="ECO:0000313" key="3">
    <source>
        <dbReference type="Proteomes" id="UP000295636"/>
    </source>
</evidence>
<dbReference type="PANTHER" id="PTHR43591">
    <property type="entry name" value="METHYLTRANSFERASE"/>
    <property type="match status" value="1"/>
</dbReference>
<comment type="caution">
    <text evidence="2">The sequence shown here is derived from an EMBL/GenBank/DDBJ whole genome shotgun (WGS) entry which is preliminary data.</text>
</comment>
<dbReference type="InterPro" id="IPR041698">
    <property type="entry name" value="Methyltransf_25"/>
</dbReference>
<reference evidence="2 3" key="1">
    <citation type="submission" date="2019-03" db="EMBL/GenBank/DDBJ databases">
        <title>This is whole genome sequence of Paenibacillus sp MS74 strain.</title>
        <authorList>
            <person name="Trinh H.N."/>
        </authorList>
    </citation>
    <scope>NUCLEOTIDE SEQUENCE [LARGE SCALE GENOMIC DNA]</scope>
    <source>
        <strain evidence="2 3">MS74</strain>
    </source>
</reference>
<dbReference type="InterPro" id="IPR029063">
    <property type="entry name" value="SAM-dependent_MTases_sf"/>
</dbReference>
<name>A0A4R5KKV2_9BACL</name>
<dbReference type="AlphaFoldDB" id="A0A4R5KKV2"/>
<keyword evidence="2" id="KW-0808">Transferase</keyword>
<dbReference type="Gene3D" id="3.40.50.150">
    <property type="entry name" value="Vaccinia Virus protein VP39"/>
    <property type="match status" value="1"/>
</dbReference>
<dbReference type="SUPFAM" id="SSF53335">
    <property type="entry name" value="S-adenosyl-L-methionine-dependent methyltransferases"/>
    <property type="match status" value="1"/>
</dbReference>
<dbReference type="Proteomes" id="UP000295636">
    <property type="component" value="Unassembled WGS sequence"/>
</dbReference>
<sequence length="271" mass="30906">MGRVVQYYESFDEWGRLEREPVELTVNWHFIRQYLPDQGHILDNGAGPGQYSLKLAQHGYSVTVSDITPRMVELAKEKAAERGLLDRFDGFEVADAADLSCFGDGHFDASLMLGPFYHLQTEQARTAAAKELYRVTKRDGFIFAAFMPRSRHLITSLLAPRHWRPNDNVDTIAEFMETGIFDHTDEGRFTGAYYFNIEEIRPFMEGSGFETVGMIGSSNIGSLLNREQWDYWKQRGDEEMSKLIRLLIKTADDPYVLGASPHIMYIGKKSG</sequence>
<dbReference type="CDD" id="cd02440">
    <property type="entry name" value="AdoMet_MTases"/>
    <property type="match status" value="1"/>
</dbReference>
<organism evidence="2 3">
    <name type="scientific">Paenibacillus piri</name>
    <dbReference type="NCBI Taxonomy" id="2547395"/>
    <lineage>
        <taxon>Bacteria</taxon>
        <taxon>Bacillati</taxon>
        <taxon>Bacillota</taxon>
        <taxon>Bacilli</taxon>
        <taxon>Bacillales</taxon>
        <taxon>Paenibacillaceae</taxon>
        <taxon>Paenibacillus</taxon>
    </lineage>
</organism>
<dbReference type="EMBL" id="SMRT01000008">
    <property type="protein sequence ID" value="TDF96183.1"/>
    <property type="molecule type" value="Genomic_DNA"/>
</dbReference>
<dbReference type="Pfam" id="PF13649">
    <property type="entry name" value="Methyltransf_25"/>
    <property type="match status" value="1"/>
</dbReference>
<gene>
    <name evidence="2" type="ORF">E1757_17445</name>
</gene>
<evidence type="ECO:0000313" key="2">
    <source>
        <dbReference type="EMBL" id="TDF96183.1"/>
    </source>
</evidence>
<proteinExistence type="predicted"/>
<accession>A0A4R5KKV2</accession>
<keyword evidence="3" id="KW-1185">Reference proteome</keyword>
<dbReference type="GO" id="GO:0032259">
    <property type="term" value="P:methylation"/>
    <property type="evidence" value="ECO:0007669"/>
    <property type="project" value="UniProtKB-KW"/>
</dbReference>
<protein>
    <submittedName>
        <fullName evidence="2">Class I SAM-dependent methyltransferase</fullName>
    </submittedName>
</protein>
<dbReference type="RefSeq" id="WP_133230368.1">
    <property type="nucleotide sequence ID" value="NZ_SMRT01000008.1"/>
</dbReference>
<keyword evidence="2" id="KW-0489">Methyltransferase</keyword>
<feature type="domain" description="Methyltransferase" evidence="1">
    <location>
        <begin position="41"/>
        <end position="140"/>
    </location>
</feature>
<evidence type="ECO:0000259" key="1">
    <source>
        <dbReference type="Pfam" id="PF13649"/>
    </source>
</evidence>
<dbReference type="GO" id="GO:0008168">
    <property type="term" value="F:methyltransferase activity"/>
    <property type="evidence" value="ECO:0007669"/>
    <property type="project" value="UniProtKB-KW"/>
</dbReference>